<dbReference type="Pfam" id="PF01548">
    <property type="entry name" value="DEDD_Tnp_IS110"/>
    <property type="match status" value="1"/>
</dbReference>
<accession>A0AAJ1W441</accession>
<dbReference type="EMBL" id="JAUFSA010000001">
    <property type="protein sequence ID" value="MDP7734492.1"/>
    <property type="molecule type" value="Genomic_DNA"/>
</dbReference>
<evidence type="ECO:0000259" key="2">
    <source>
        <dbReference type="Pfam" id="PF02371"/>
    </source>
</evidence>
<sequence length="414" mass="46088">MSFDLADEKQAVVVANHDSQVLARKRVKAKTWQLGPVLDWARTEARRLGFADVTVGCEPTGHRWRVLDQLAVQREMTLVCVQPLLTGRARESEDYTRDKTDDKDAVLIARLVAQLRCYAPERADETWARLRHLGARRERLITEGTACVQQLRDLLECAWPAVLGASVRQFDSAIWCAALAVVLQRCEGRPERLKRLGLARFEAAVRRELPRWGGNRSLRRIIVAVFVALTDPAGVSAQRRGALERCSWVLEDWRAIRSRRAQVETCMLEILDALELTELASSIPGVTATGVAAILAESGDPTRFDSPRALVKHAGLCPRENNSGTSTGRSRISGRGRPGLRLAAWRAVWGAQRHNPVMTARYRHLRTRDKNPLSDHQAKAALAAAILRWVHVIITERVAWNAERAGASTLPAAA</sequence>
<reference evidence="4" key="1">
    <citation type="submission" date="2023-06" db="EMBL/GenBank/DDBJ databases">
        <title>Identification of two novel mycobacterium reveal diversities and complexities of Mycobacterium gordonae clade.</title>
        <authorList>
            <person name="Matsumoto Y."/>
            <person name="Nakamura S."/>
            <person name="Motooka D."/>
            <person name="Fukushima K."/>
        </authorList>
    </citation>
    <scope>NUCLEOTIDE SEQUENCE</scope>
    <source>
        <strain evidence="4">TY812</strain>
    </source>
</reference>
<dbReference type="NCBIfam" id="NF033542">
    <property type="entry name" value="transpos_IS110"/>
    <property type="match status" value="1"/>
</dbReference>
<dbReference type="Pfam" id="PF02371">
    <property type="entry name" value="Transposase_20"/>
    <property type="match status" value="1"/>
</dbReference>
<dbReference type="GO" id="GO:0006313">
    <property type="term" value="P:DNA transposition"/>
    <property type="evidence" value="ECO:0007669"/>
    <property type="project" value="InterPro"/>
</dbReference>
<evidence type="ECO:0000313" key="5">
    <source>
        <dbReference type="Proteomes" id="UP001229081"/>
    </source>
</evidence>
<proteinExistence type="predicted"/>
<dbReference type="EMBL" id="JAUFSA010000001">
    <property type="protein sequence ID" value="MDP7737266.1"/>
    <property type="molecule type" value="Genomic_DNA"/>
</dbReference>
<dbReference type="RefSeq" id="WP_166433906.1">
    <property type="nucleotide sequence ID" value="NZ_JAUFSA010000001.1"/>
</dbReference>
<dbReference type="GO" id="GO:0004803">
    <property type="term" value="F:transposase activity"/>
    <property type="evidence" value="ECO:0007669"/>
    <property type="project" value="InterPro"/>
</dbReference>
<dbReference type="Proteomes" id="UP001229081">
    <property type="component" value="Unassembled WGS sequence"/>
</dbReference>
<comment type="caution">
    <text evidence="4">The sequence shown here is derived from an EMBL/GenBank/DDBJ whole genome shotgun (WGS) entry which is preliminary data.</text>
</comment>
<evidence type="ECO:0000313" key="3">
    <source>
        <dbReference type="EMBL" id="MDP7734492.1"/>
    </source>
</evidence>
<dbReference type="InterPro" id="IPR003346">
    <property type="entry name" value="Transposase_20"/>
</dbReference>
<evidence type="ECO:0000259" key="1">
    <source>
        <dbReference type="Pfam" id="PF01548"/>
    </source>
</evidence>
<organism evidence="4 5">
    <name type="scientific">Mycobacterium paragordonae</name>
    <dbReference type="NCBI Taxonomy" id="1389713"/>
    <lineage>
        <taxon>Bacteria</taxon>
        <taxon>Bacillati</taxon>
        <taxon>Actinomycetota</taxon>
        <taxon>Actinomycetes</taxon>
        <taxon>Mycobacteriales</taxon>
        <taxon>Mycobacteriaceae</taxon>
        <taxon>Mycobacterium</taxon>
    </lineage>
</organism>
<feature type="domain" description="Transposase IS110-like N-terminal" evidence="1">
    <location>
        <begin position="4"/>
        <end position="160"/>
    </location>
</feature>
<dbReference type="AlphaFoldDB" id="A0AAJ1W441"/>
<dbReference type="GO" id="GO:0003677">
    <property type="term" value="F:DNA binding"/>
    <property type="evidence" value="ECO:0007669"/>
    <property type="project" value="InterPro"/>
</dbReference>
<evidence type="ECO:0000313" key="4">
    <source>
        <dbReference type="EMBL" id="MDP7737266.1"/>
    </source>
</evidence>
<dbReference type="PANTHER" id="PTHR33055:SF3">
    <property type="entry name" value="PUTATIVE TRANSPOSASE FOR IS117-RELATED"/>
    <property type="match status" value="1"/>
</dbReference>
<protein>
    <submittedName>
        <fullName evidence="4">IS110 family transposase</fullName>
    </submittedName>
</protein>
<dbReference type="PANTHER" id="PTHR33055">
    <property type="entry name" value="TRANSPOSASE FOR INSERTION SEQUENCE ELEMENT IS1111A"/>
    <property type="match status" value="1"/>
</dbReference>
<dbReference type="InterPro" id="IPR002525">
    <property type="entry name" value="Transp_IS110-like_N"/>
</dbReference>
<gene>
    <name evidence="3" type="ORF">QXL92_07020</name>
    <name evidence="4" type="ORF">QXL92_21190</name>
</gene>
<dbReference type="InterPro" id="IPR047650">
    <property type="entry name" value="Transpos_IS110"/>
</dbReference>
<feature type="domain" description="Transposase IS116/IS110/IS902 C-terminal" evidence="2">
    <location>
        <begin position="279"/>
        <end position="363"/>
    </location>
</feature>
<name>A0AAJ1W441_9MYCO</name>